<feature type="region of interest" description="Disordered" evidence="1">
    <location>
        <begin position="160"/>
        <end position="180"/>
    </location>
</feature>
<proteinExistence type="predicted"/>
<dbReference type="OMA" id="QKEFILD"/>
<dbReference type="Proteomes" id="UP000887568">
    <property type="component" value="Unplaced"/>
</dbReference>
<dbReference type="EnsemblMetazoa" id="XM_038222489.1">
    <property type="protein sequence ID" value="XP_038078417.1"/>
    <property type="gene ID" value="LOC119745855"/>
</dbReference>
<dbReference type="GeneID" id="119745855"/>
<accession>A0A914BSC4</accession>
<keyword evidence="3" id="KW-1185">Reference proteome</keyword>
<dbReference type="OrthoDB" id="9935043at2759"/>
<sequence length="217" mass="23569">MSDGAGEEQNTNSTPPPSSPPPPATDKPAEEKPDQTTGSKPGSAKKSPRGKPAKSPRGPPEPTPEQLAEKEKSFLLDCIAVDSIAKDYSHCQPKLGPAIPAYNSQKDKHVKLYFTREQVDETLRKTQQDKGGCSIDGPVIDRFIESGSGYRYLHARNAAPGSAKAGHSTDQINGHGQFMSEAKPNFGFNGQYGYRRNTPWLRKMPSPFGVDPRSPTH</sequence>
<evidence type="ECO:0000313" key="2">
    <source>
        <dbReference type="EnsemblMetazoa" id="XP_038078417.1"/>
    </source>
</evidence>
<organism evidence="2 3">
    <name type="scientific">Patiria miniata</name>
    <name type="common">Bat star</name>
    <name type="synonym">Asterina miniata</name>
    <dbReference type="NCBI Taxonomy" id="46514"/>
    <lineage>
        <taxon>Eukaryota</taxon>
        <taxon>Metazoa</taxon>
        <taxon>Echinodermata</taxon>
        <taxon>Eleutherozoa</taxon>
        <taxon>Asterozoa</taxon>
        <taxon>Asteroidea</taxon>
        <taxon>Valvatacea</taxon>
        <taxon>Valvatida</taxon>
        <taxon>Asterinidae</taxon>
        <taxon>Patiria</taxon>
    </lineage>
</organism>
<dbReference type="RefSeq" id="XP_038078417.1">
    <property type="nucleotide sequence ID" value="XM_038222489.1"/>
</dbReference>
<dbReference type="PANTHER" id="PTHR34221:SF4">
    <property type="entry name" value="CHROMOSOME LG9 OPEN READING FRAME, HUMAN C17ORF98"/>
    <property type="match status" value="1"/>
</dbReference>
<protein>
    <submittedName>
        <fullName evidence="2">Uncharacterized protein</fullName>
    </submittedName>
</protein>
<dbReference type="AlphaFoldDB" id="A0A914BSC4"/>
<reference evidence="2" key="1">
    <citation type="submission" date="2022-11" db="UniProtKB">
        <authorList>
            <consortium name="EnsemblMetazoa"/>
        </authorList>
    </citation>
    <scope>IDENTIFICATION</scope>
</reference>
<feature type="region of interest" description="Disordered" evidence="1">
    <location>
        <begin position="1"/>
        <end position="70"/>
    </location>
</feature>
<evidence type="ECO:0000313" key="3">
    <source>
        <dbReference type="Proteomes" id="UP000887568"/>
    </source>
</evidence>
<dbReference type="InterPro" id="IPR028027">
    <property type="entry name" value="SPMAP1"/>
</dbReference>
<dbReference type="PANTHER" id="PTHR34221">
    <property type="entry name" value="HYPOTHETICAL PROTEIN LOC691189"/>
    <property type="match status" value="1"/>
</dbReference>
<evidence type="ECO:0000256" key="1">
    <source>
        <dbReference type="SAM" id="MobiDB-lite"/>
    </source>
</evidence>
<name>A0A914BSC4_PATMI</name>
<dbReference type="Pfam" id="PF15075">
    <property type="entry name" value="SPMAP1-like"/>
    <property type="match status" value="1"/>
</dbReference>
<feature type="compositionally biased region" description="Pro residues" evidence="1">
    <location>
        <begin position="14"/>
        <end position="25"/>
    </location>
</feature>